<sequence length="144" mass="16512">TSSSSNDSKKGHEVLLSFRGDGTRNTFTGHLNVALKRCDIRTYINDHDLKRGDEISYTLLKEIEDANLSVIIFSKNFATSKWCLDEVVKILECKQRHGQILLPVFYHVEPSTVRNQTGSYPEAFAEDEMRFQGNMEKVQKWGKI</sequence>
<evidence type="ECO:0000313" key="3">
    <source>
        <dbReference type="EMBL" id="KHN15599.1"/>
    </source>
</evidence>
<protein>
    <submittedName>
        <fullName evidence="3">TMV resistance protein N</fullName>
    </submittedName>
</protein>
<dbReference type="Gene3D" id="3.40.50.10140">
    <property type="entry name" value="Toll/interleukin-1 receptor homology (TIR) domain"/>
    <property type="match status" value="1"/>
</dbReference>
<evidence type="ECO:0000259" key="2">
    <source>
        <dbReference type="PROSITE" id="PS50104"/>
    </source>
</evidence>
<dbReference type="Proteomes" id="UP000053555">
    <property type="component" value="Unassembled WGS sequence"/>
</dbReference>
<dbReference type="GO" id="GO:0007165">
    <property type="term" value="P:signal transduction"/>
    <property type="evidence" value="ECO:0007669"/>
    <property type="project" value="InterPro"/>
</dbReference>
<keyword evidence="1" id="KW-0520">NAD</keyword>
<evidence type="ECO:0000256" key="1">
    <source>
        <dbReference type="ARBA" id="ARBA00023027"/>
    </source>
</evidence>
<dbReference type="InterPro" id="IPR035897">
    <property type="entry name" value="Toll_tir_struct_dom_sf"/>
</dbReference>
<dbReference type="InterPro" id="IPR000157">
    <property type="entry name" value="TIR_dom"/>
</dbReference>
<dbReference type="AlphaFoldDB" id="A0A0B2Q6I8"/>
<dbReference type="EMBL" id="KN660781">
    <property type="protein sequence ID" value="KHN15599.1"/>
    <property type="molecule type" value="Genomic_DNA"/>
</dbReference>
<dbReference type="PROSITE" id="PS50104">
    <property type="entry name" value="TIR"/>
    <property type="match status" value="1"/>
</dbReference>
<accession>A0A0B2Q6I8</accession>
<dbReference type="PANTHER" id="PTHR32009">
    <property type="entry name" value="TMV RESISTANCE PROTEIN N-LIKE"/>
    <property type="match status" value="1"/>
</dbReference>
<proteinExistence type="predicted"/>
<gene>
    <name evidence="3" type="ORF">glysoja_034992</name>
</gene>
<name>A0A0B2Q6I8_GLYSO</name>
<feature type="domain" description="TIR" evidence="2">
    <location>
        <begin position="10"/>
        <end position="144"/>
    </location>
</feature>
<reference evidence="3" key="1">
    <citation type="submission" date="2014-07" db="EMBL/GenBank/DDBJ databases">
        <title>Identification of a novel salt tolerance gene in wild soybean by whole-genome sequencing.</title>
        <authorList>
            <person name="Lam H.-M."/>
            <person name="Qi X."/>
            <person name="Li M.-W."/>
            <person name="Liu X."/>
            <person name="Xie M."/>
            <person name="Ni M."/>
            <person name="Xu X."/>
        </authorList>
    </citation>
    <scope>NUCLEOTIDE SEQUENCE [LARGE SCALE GENOMIC DNA]</scope>
    <source>
        <tissue evidence="3">Root</tissue>
    </source>
</reference>
<dbReference type="SUPFAM" id="SSF52200">
    <property type="entry name" value="Toll/Interleukin receptor TIR domain"/>
    <property type="match status" value="1"/>
</dbReference>
<feature type="non-terminal residue" evidence="3">
    <location>
        <position position="1"/>
    </location>
</feature>
<feature type="non-terminal residue" evidence="3">
    <location>
        <position position="144"/>
    </location>
</feature>
<dbReference type="SMART" id="SM00255">
    <property type="entry name" value="TIR"/>
    <property type="match status" value="1"/>
</dbReference>
<dbReference type="Pfam" id="PF01582">
    <property type="entry name" value="TIR"/>
    <property type="match status" value="1"/>
</dbReference>
<organism evidence="3">
    <name type="scientific">Glycine soja</name>
    <name type="common">Wild soybean</name>
    <dbReference type="NCBI Taxonomy" id="3848"/>
    <lineage>
        <taxon>Eukaryota</taxon>
        <taxon>Viridiplantae</taxon>
        <taxon>Streptophyta</taxon>
        <taxon>Embryophyta</taxon>
        <taxon>Tracheophyta</taxon>
        <taxon>Spermatophyta</taxon>
        <taxon>Magnoliopsida</taxon>
        <taxon>eudicotyledons</taxon>
        <taxon>Gunneridae</taxon>
        <taxon>Pentapetalae</taxon>
        <taxon>rosids</taxon>
        <taxon>fabids</taxon>
        <taxon>Fabales</taxon>
        <taxon>Fabaceae</taxon>
        <taxon>Papilionoideae</taxon>
        <taxon>50 kb inversion clade</taxon>
        <taxon>NPAAA clade</taxon>
        <taxon>indigoferoid/millettioid clade</taxon>
        <taxon>Phaseoleae</taxon>
        <taxon>Glycine</taxon>
        <taxon>Glycine subgen. Soja</taxon>
    </lineage>
</organism>
<dbReference type="PANTHER" id="PTHR32009:SF155">
    <property type="entry name" value="DISEASE RESISTANCE PROTEIN (TIR-NBS-LRR CLASS)"/>
    <property type="match status" value="1"/>
</dbReference>